<comment type="caution">
    <text evidence="1">The sequence shown here is derived from an EMBL/GenBank/DDBJ whole genome shotgun (WGS) entry which is preliminary data.</text>
</comment>
<dbReference type="RefSeq" id="WP_394386162.1">
    <property type="nucleotide sequence ID" value="NZ_JBIGIB010000004.1"/>
</dbReference>
<gene>
    <name evidence="1" type="ORF">ACG01O_16250</name>
</gene>
<protein>
    <recommendedName>
        <fullName evidence="3">DUF2846 domain-containing protein</fullName>
    </recommendedName>
</protein>
<reference evidence="1 2" key="1">
    <citation type="submission" date="2024-08" db="EMBL/GenBank/DDBJ databases">
        <authorList>
            <person name="Lu H."/>
        </authorList>
    </citation>
    <scope>NUCLEOTIDE SEQUENCE [LARGE SCALE GENOMIC DNA]</scope>
    <source>
        <strain evidence="1 2">BYS87W</strain>
    </source>
</reference>
<name>A0ABW7H1S2_9BURK</name>
<sequence>MTDLSVRSGLQRLLLVLACLMGVAACGSTLPPVRDVEGLPCLTFRKTHQPNRICAAQPAVSPALAQQVQQFLPERDSGVVIVHWRERAGATRPLELRVDGQPVAQLVPGGLVRLRLNPGAHEMSVSWGSGQIRQPLSLAAGRVQFAEVAGRLSFWNLDFAWTLDEGVGFRQRAAEARVLADLDLRQVAAMPGAPGGSVSPSP</sequence>
<accession>A0ABW7H1S2</accession>
<keyword evidence="2" id="KW-1185">Reference proteome</keyword>
<evidence type="ECO:0000313" key="1">
    <source>
        <dbReference type="EMBL" id="MFG6468179.1"/>
    </source>
</evidence>
<proteinExistence type="predicted"/>
<dbReference type="PROSITE" id="PS51257">
    <property type="entry name" value="PROKAR_LIPOPROTEIN"/>
    <property type="match status" value="1"/>
</dbReference>
<organism evidence="1 2">
    <name type="scientific">Pelomonas baiyunensis</name>
    <dbReference type="NCBI Taxonomy" id="3299026"/>
    <lineage>
        <taxon>Bacteria</taxon>
        <taxon>Pseudomonadati</taxon>
        <taxon>Pseudomonadota</taxon>
        <taxon>Betaproteobacteria</taxon>
        <taxon>Burkholderiales</taxon>
        <taxon>Sphaerotilaceae</taxon>
        <taxon>Roseateles</taxon>
    </lineage>
</organism>
<evidence type="ECO:0008006" key="3">
    <source>
        <dbReference type="Google" id="ProtNLM"/>
    </source>
</evidence>
<dbReference type="Proteomes" id="UP001606303">
    <property type="component" value="Unassembled WGS sequence"/>
</dbReference>
<dbReference type="EMBL" id="JBIGIB010000004">
    <property type="protein sequence ID" value="MFG6468179.1"/>
    <property type="molecule type" value="Genomic_DNA"/>
</dbReference>
<evidence type="ECO:0000313" key="2">
    <source>
        <dbReference type="Proteomes" id="UP001606303"/>
    </source>
</evidence>